<reference evidence="4 5" key="1">
    <citation type="submission" date="2017-08" db="EMBL/GenBank/DDBJ databases">
        <title>The whole genome shortgun sequences of strain Leeuwenhoekiella nanhaiensis G18 from the South China Sea.</title>
        <authorList>
            <person name="Liu Q."/>
        </authorList>
    </citation>
    <scope>NUCLEOTIDE SEQUENCE [LARGE SCALE GENOMIC DNA]</scope>
    <source>
        <strain evidence="4 5">G18</strain>
    </source>
</reference>
<evidence type="ECO:0000256" key="2">
    <source>
        <dbReference type="ARBA" id="ARBA00022679"/>
    </source>
</evidence>
<dbReference type="EMBL" id="NQXA01000013">
    <property type="protein sequence ID" value="PHQ28547.1"/>
    <property type="molecule type" value="Genomic_DNA"/>
</dbReference>
<evidence type="ECO:0000313" key="5">
    <source>
        <dbReference type="Proteomes" id="UP000229433"/>
    </source>
</evidence>
<dbReference type="GO" id="GO:0016740">
    <property type="term" value="F:transferase activity"/>
    <property type="evidence" value="ECO:0007669"/>
    <property type="project" value="UniProtKB-KW"/>
</dbReference>
<dbReference type="Pfam" id="PF00155">
    <property type="entry name" value="Aminotran_1_2"/>
    <property type="match status" value="1"/>
</dbReference>
<keyword evidence="5" id="KW-1185">Reference proteome</keyword>
<dbReference type="SUPFAM" id="SSF53383">
    <property type="entry name" value="PLP-dependent transferases"/>
    <property type="match status" value="1"/>
</dbReference>
<comment type="caution">
    <text evidence="4">The sequence shown here is derived from an EMBL/GenBank/DDBJ whole genome shotgun (WGS) entry which is preliminary data.</text>
</comment>
<dbReference type="Gene3D" id="3.40.640.10">
    <property type="entry name" value="Type I PLP-dependent aspartate aminotransferase-like (Major domain)"/>
    <property type="match status" value="1"/>
</dbReference>
<proteinExistence type="predicted"/>
<keyword evidence="2" id="KW-0808">Transferase</keyword>
<name>A0A2G1VP56_9FLAO</name>
<gene>
    <name evidence="4" type="ORF">CJ305_14755</name>
</gene>
<accession>A0A2G1VP56</accession>
<evidence type="ECO:0000256" key="1">
    <source>
        <dbReference type="ARBA" id="ARBA00001933"/>
    </source>
</evidence>
<dbReference type="RefSeq" id="WP_099647064.1">
    <property type="nucleotide sequence ID" value="NZ_KZ319295.1"/>
</dbReference>
<dbReference type="GO" id="GO:0030170">
    <property type="term" value="F:pyridoxal phosphate binding"/>
    <property type="evidence" value="ECO:0007669"/>
    <property type="project" value="InterPro"/>
</dbReference>
<dbReference type="InterPro" id="IPR004839">
    <property type="entry name" value="Aminotransferase_I/II_large"/>
</dbReference>
<organism evidence="4 5">
    <name type="scientific">Leeuwenhoekiella nanhaiensis</name>
    <dbReference type="NCBI Taxonomy" id="1655491"/>
    <lineage>
        <taxon>Bacteria</taxon>
        <taxon>Pseudomonadati</taxon>
        <taxon>Bacteroidota</taxon>
        <taxon>Flavobacteriia</taxon>
        <taxon>Flavobacteriales</taxon>
        <taxon>Flavobacteriaceae</taxon>
        <taxon>Leeuwenhoekiella</taxon>
    </lineage>
</organism>
<sequence length="350" mass="38392">MSFLLNHNPSGAFTHDGAEYRYFGGTSYLGLQTHPDFLKTLAENILHYGSSHGASRNSNVQLGIYEETEKVLAQFTGAEACLITSSGFMAGQILREYLGSAGYDLFHYPGSHAALRIASDFQFETPEDLRFSILNYLKKKKSKPPVLFFDSISFSPDHFPDYGFLKSLPLDQIILVADDSHGIGVVGEEGSGCYASLKALEAKDLLVCGSLAKALATPAGFILGSSARMEAIRQRPVFAGASPASPAAIATLGSAVKHISLQHQKLKANVSYFLKNLKNPEFFQFNPGHAGFNFGDRRLANYLKDHQIIVTDFEYAGGSANRLTRIVITALHTRDDLDHLLEVLKRYFSI</sequence>
<feature type="domain" description="Aminotransferase class I/classII large" evidence="3">
    <location>
        <begin position="172"/>
        <end position="344"/>
    </location>
</feature>
<dbReference type="InterPro" id="IPR015421">
    <property type="entry name" value="PyrdxlP-dep_Trfase_major"/>
</dbReference>
<evidence type="ECO:0000313" key="4">
    <source>
        <dbReference type="EMBL" id="PHQ28547.1"/>
    </source>
</evidence>
<comment type="cofactor">
    <cofactor evidence="1">
        <name>pyridoxal 5'-phosphate</name>
        <dbReference type="ChEBI" id="CHEBI:597326"/>
    </cofactor>
</comment>
<evidence type="ECO:0000259" key="3">
    <source>
        <dbReference type="Pfam" id="PF00155"/>
    </source>
</evidence>
<dbReference type="Proteomes" id="UP000229433">
    <property type="component" value="Unassembled WGS sequence"/>
</dbReference>
<dbReference type="OrthoDB" id="846426at2"/>
<dbReference type="InterPro" id="IPR015422">
    <property type="entry name" value="PyrdxlP-dep_Trfase_small"/>
</dbReference>
<dbReference type="Gene3D" id="3.90.1150.10">
    <property type="entry name" value="Aspartate Aminotransferase, domain 1"/>
    <property type="match status" value="1"/>
</dbReference>
<protein>
    <recommendedName>
        <fullName evidence="3">Aminotransferase class I/classII large domain-containing protein</fullName>
    </recommendedName>
</protein>
<dbReference type="AlphaFoldDB" id="A0A2G1VP56"/>
<dbReference type="InterPro" id="IPR015424">
    <property type="entry name" value="PyrdxlP-dep_Trfase"/>
</dbReference>
<dbReference type="InterPro" id="IPR050087">
    <property type="entry name" value="AON_synthase_class-II"/>
</dbReference>
<dbReference type="PANTHER" id="PTHR13693">
    <property type="entry name" value="CLASS II AMINOTRANSFERASE/8-AMINO-7-OXONONANOATE SYNTHASE"/>
    <property type="match status" value="1"/>
</dbReference>